<evidence type="ECO:0000256" key="1">
    <source>
        <dbReference type="SAM" id="Phobius"/>
    </source>
</evidence>
<evidence type="ECO:0000313" key="3">
    <source>
        <dbReference type="Proteomes" id="UP000291562"/>
    </source>
</evidence>
<sequence>MNTPTKRWMESQVFLAGLSCLFFAGVCMLASNVLGVPDRATPLWTFCVIQIAPITALGILFGKLTDIRDIDGLTRTERRRLESLVNSKIRQLIFLIAFHVVAGLILALALYGASFGRPAVAYAFTLAGALIGLSVYFTVSAYVDVKHIAAFKTKIADRTREAKARASVMAKLIGKRDAPKA</sequence>
<feature type="transmembrane region" description="Helical" evidence="1">
    <location>
        <begin position="43"/>
        <end position="61"/>
    </location>
</feature>
<keyword evidence="3" id="KW-1185">Reference proteome</keyword>
<dbReference type="RefSeq" id="WP_129836357.1">
    <property type="nucleotide sequence ID" value="NZ_CP035704.1"/>
</dbReference>
<dbReference type="Proteomes" id="UP000291562">
    <property type="component" value="Chromosome"/>
</dbReference>
<name>A0A411HPI8_9GAMM</name>
<dbReference type="EMBL" id="CP035704">
    <property type="protein sequence ID" value="QBB72419.1"/>
    <property type="molecule type" value="Genomic_DNA"/>
</dbReference>
<proteinExistence type="predicted"/>
<reference evidence="2 3" key="1">
    <citation type="submission" date="2019-01" db="EMBL/GenBank/DDBJ databases">
        <title>Pseudolysobacter antarctica gen. nov., sp. nov., isolated from Fildes Peninsula, Antarctica.</title>
        <authorList>
            <person name="Wei Z."/>
            <person name="Peng F."/>
        </authorList>
    </citation>
    <scope>NUCLEOTIDE SEQUENCE [LARGE SCALE GENOMIC DNA]</scope>
    <source>
        <strain evidence="2 3">AQ6-296</strain>
    </source>
</reference>
<protein>
    <submittedName>
        <fullName evidence="2">Uncharacterized protein</fullName>
    </submittedName>
</protein>
<keyword evidence="1" id="KW-1133">Transmembrane helix</keyword>
<dbReference type="AlphaFoldDB" id="A0A411HPI8"/>
<feature type="transmembrane region" description="Helical" evidence="1">
    <location>
        <begin position="92"/>
        <end position="113"/>
    </location>
</feature>
<evidence type="ECO:0000313" key="2">
    <source>
        <dbReference type="EMBL" id="QBB72419.1"/>
    </source>
</evidence>
<organism evidence="2 3">
    <name type="scientific">Pseudolysobacter antarcticus</name>
    <dbReference type="NCBI Taxonomy" id="2511995"/>
    <lineage>
        <taxon>Bacteria</taxon>
        <taxon>Pseudomonadati</taxon>
        <taxon>Pseudomonadota</taxon>
        <taxon>Gammaproteobacteria</taxon>
        <taxon>Lysobacterales</taxon>
        <taxon>Rhodanobacteraceae</taxon>
        <taxon>Pseudolysobacter</taxon>
    </lineage>
</organism>
<dbReference type="KEGG" id="xbc:ELE36_19735"/>
<keyword evidence="1" id="KW-0472">Membrane</keyword>
<gene>
    <name evidence="2" type="ORF">ELE36_19735</name>
</gene>
<accession>A0A411HPI8</accession>
<keyword evidence="1" id="KW-0812">Transmembrane</keyword>
<feature type="transmembrane region" description="Helical" evidence="1">
    <location>
        <begin position="119"/>
        <end position="143"/>
    </location>
</feature>
<feature type="transmembrane region" description="Helical" evidence="1">
    <location>
        <begin position="12"/>
        <end position="31"/>
    </location>
</feature>